<dbReference type="PANTHER" id="PTHR12928:SF3">
    <property type="entry name" value="PROTEIN FRG1"/>
    <property type="match status" value="1"/>
</dbReference>
<dbReference type="Proteomes" id="UP000558488">
    <property type="component" value="Unassembled WGS sequence"/>
</dbReference>
<evidence type="ECO:0000256" key="13">
    <source>
        <dbReference type="ARBA" id="ARBA00071071"/>
    </source>
</evidence>
<evidence type="ECO:0000256" key="4">
    <source>
        <dbReference type="ARBA" id="ARBA00010878"/>
    </source>
</evidence>
<keyword evidence="11" id="KW-0539">Nucleus</keyword>
<feature type="compositionally biased region" description="Basic residues" evidence="15">
    <location>
        <begin position="173"/>
        <end position="188"/>
    </location>
</feature>
<comment type="subcellular location">
    <subcellularLocation>
        <location evidence="1">Cytoplasm</location>
        <location evidence="1">Myofibril</location>
        <location evidence="1">Sarcomere</location>
        <location evidence="1">Z line</location>
    </subcellularLocation>
    <subcellularLocation>
        <location evidence="2">Nucleus</location>
        <location evidence="2">Cajal body</location>
    </subcellularLocation>
    <subcellularLocation>
        <location evidence="3">Nucleus</location>
        <location evidence="3">Nucleolus</location>
    </subcellularLocation>
</comment>
<evidence type="ECO:0000313" key="17">
    <source>
        <dbReference type="Proteomes" id="UP000558488"/>
    </source>
</evidence>
<evidence type="ECO:0000256" key="1">
    <source>
        <dbReference type="ARBA" id="ARBA00004216"/>
    </source>
</evidence>
<dbReference type="GO" id="GO:0015030">
    <property type="term" value="C:Cajal body"/>
    <property type="evidence" value="ECO:0007669"/>
    <property type="project" value="UniProtKB-SubCell"/>
</dbReference>
<evidence type="ECO:0000256" key="7">
    <source>
        <dbReference type="ARBA" id="ARBA00022541"/>
    </source>
</evidence>
<dbReference type="FunFam" id="2.80.10.50:FF:000031">
    <property type="entry name" value="FRG1 isoform 1"/>
    <property type="match status" value="1"/>
</dbReference>
<evidence type="ECO:0000256" key="10">
    <source>
        <dbReference type="ARBA" id="ARBA00023203"/>
    </source>
</evidence>
<dbReference type="PANTHER" id="PTHR12928">
    <property type="entry name" value="FRG1 PROTEIN"/>
    <property type="match status" value="1"/>
</dbReference>
<evidence type="ECO:0000256" key="12">
    <source>
        <dbReference type="ARBA" id="ARBA00059473"/>
    </source>
</evidence>
<reference evidence="16 17" key="1">
    <citation type="journal article" date="2020" name="Nature">
        <title>Six reference-quality genomes reveal evolution of bat adaptations.</title>
        <authorList>
            <person name="Jebb D."/>
            <person name="Huang Z."/>
            <person name="Pippel M."/>
            <person name="Hughes G.M."/>
            <person name="Lavrichenko K."/>
            <person name="Devanna P."/>
            <person name="Winkler S."/>
            <person name="Jermiin L.S."/>
            <person name="Skirmuntt E.C."/>
            <person name="Katzourakis A."/>
            <person name="Burkitt-Gray L."/>
            <person name="Ray D.A."/>
            <person name="Sullivan K.A.M."/>
            <person name="Roscito J.G."/>
            <person name="Kirilenko B.M."/>
            <person name="Davalos L.M."/>
            <person name="Corthals A.P."/>
            <person name="Power M.L."/>
            <person name="Jones G."/>
            <person name="Ransome R.D."/>
            <person name="Dechmann D.K.N."/>
            <person name="Locatelli A.G."/>
            <person name="Puechmaille S.J."/>
            <person name="Fedrigo O."/>
            <person name="Jarvis E.D."/>
            <person name="Hiller M."/>
            <person name="Vernes S.C."/>
            <person name="Myers E.W."/>
            <person name="Teeling E.C."/>
        </authorList>
    </citation>
    <scope>NUCLEOTIDE SEQUENCE [LARGE SCALE GENOMIC DNA]</scope>
    <source>
        <strain evidence="16">MPipKuh1</strain>
        <tissue evidence="16">Flight muscle</tissue>
    </source>
</reference>
<keyword evidence="7" id="KW-0517">Myogenesis</keyword>
<dbReference type="GO" id="GO:0007517">
    <property type="term" value="P:muscle organ development"/>
    <property type="evidence" value="ECO:0007669"/>
    <property type="project" value="UniProtKB-KW"/>
</dbReference>
<keyword evidence="10" id="KW-0009">Actin-binding</keyword>
<dbReference type="CDD" id="cd23338">
    <property type="entry name" value="beta-trefoil_FSCN_FRG1"/>
    <property type="match status" value="1"/>
</dbReference>
<keyword evidence="5" id="KW-0963">Cytoplasm</keyword>
<comment type="caution">
    <text evidence="16">The sequence shown here is derived from an EMBL/GenBank/DDBJ whole genome shotgun (WGS) entry which is preliminary data.</text>
</comment>
<organism evidence="16 17">
    <name type="scientific">Pipistrellus kuhlii</name>
    <name type="common">Kuhl's pipistrelle</name>
    <dbReference type="NCBI Taxonomy" id="59472"/>
    <lineage>
        <taxon>Eukaryota</taxon>
        <taxon>Metazoa</taxon>
        <taxon>Chordata</taxon>
        <taxon>Craniata</taxon>
        <taxon>Vertebrata</taxon>
        <taxon>Euteleostomi</taxon>
        <taxon>Mammalia</taxon>
        <taxon>Eutheria</taxon>
        <taxon>Laurasiatheria</taxon>
        <taxon>Chiroptera</taxon>
        <taxon>Yangochiroptera</taxon>
        <taxon>Vespertilionidae</taxon>
        <taxon>Pipistrellus</taxon>
    </lineage>
</organism>
<dbReference type="GO" id="GO:0055120">
    <property type="term" value="C:striated muscle dense body"/>
    <property type="evidence" value="ECO:0007669"/>
    <property type="project" value="TreeGrafter"/>
</dbReference>
<dbReference type="EMBL" id="JACAGB010000003">
    <property type="protein sequence ID" value="KAF6373694.1"/>
    <property type="molecule type" value="Genomic_DNA"/>
</dbReference>
<dbReference type="GO" id="GO:0030018">
    <property type="term" value="C:Z disc"/>
    <property type="evidence" value="ECO:0007669"/>
    <property type="project" value="UniProtKB-SubCell"/>
</dbReference>
<evidence type="ECO:0000256" key="11">
    <source>
        <dbReference type="ARBA" id="ARBA00023242"/>
    </source>
</evidence>
<comment type="function">
    <text evidence="12">Binds to mRNA in a sequence-independent manner. May play a role in regulation of pre-mRNA splicing or in the assembly of rRNA into ribosomal subunits. May be involved in mRNA transport. May be involved in epigenetic regulation of muscle differentiation through regulation of activity of the histone-lysine N-methyltransferase KMT5B.</text>
</comment>
<keyword evidence="6" id="KW-0690">Ribosome biogenesis</keyword>
<dbReference type="GO" id="GO:0051015">
    <property type="term" value="F:actin filament binding"/>
    <property type="evidence" value="ECO:0007669"/>
    <property type="project" value="TreeGrafter"/>
</dbReference>
<evidence type="ECO:0000256" key="5">
    <source>
        <dbReference type="ARBA" id="ARBA00022490"/>
    </source>
</evidence>
<comment type="similarity">
    <text evidence="4">Belongs to the FRG1 family.</text>
</comment>
<dbReference type="GO" id="GO:0005730">
    <property type="term" value="C:nucleolus"/>
    <property type="evidence" value="ECO:0007669"/>
    <property type="project" value="UniProtKB-SubCell"/>
</dbReference>
<protein>
    <recommendedName>
        <fullName evidence="13">Protein FRG1</fullName>
    </recommendedName>
    <alternativeName>
        <fullName evidence="14">FSHD region gene 1 protein</fullName>
    </alternativeName>
</protein>
<dbReference type="AlphaFoldDB" id="A0A7J7ZHS6"/>
<dbReference type="SUPFAM" id="SSF50405">
    <property type="entry name" value="Actin-crosslinking proteins"/>
    <property type="match status" value="1"/>
</dbReference>
<keyword evidence="9" id="KW-0694">RNA-binding</keyword>
<evidence type="ECO:0000256" key="9">
    <source>
        <dbReference type="ARBA" id="ARBA00022884"/>
    </source>
</evidence>
<evidence type="ECO:0000256" key="6">
    <source>
        <dbReference type="ARBA" id="ARBA00022517"/>
    </source>
</evidence>
<dbReference type="GO" id="GO:0003723">
    <property type="term" value="F:RNA binding"/>
    <property type="evidence" value="ECO:0007669"/>
    <property type="project" value="UniProtKB-KW"/>
</dbReference>
<evidence type="ECO:0000313" key="16">
    <source>
        <dbReference type="EMBL" id="KAF6373694.1"/>
    </source>
</evidence>
<keyword evidence="17" id="KW-1185">Reference proteome</keyword>
<dbReference type="GO" id="GO:0006364">
    <property type="term" value="P:rRNA processing"/>
    <property type="evidence" value="ECO:0007669"/>
    <property type="project" value="UniProtKB-KW"/>
</dbReference>
<dbReference type="GO" id="GO:0071013">
    <property type="term" value="C:catalytic step 2 spliceosome"/>
    <property type="evidence" value="ECO:0007669"/>
    <property type="project" value="TreeGrafter"/>
</dbReference>
<name>A0A7J7ZHS6_PIPKU</name>
<evidence type="ECO:0000256" key="2">
    <source>
        <dbReference type="ARBA" id="ARBA00004408"/>
    </source>
</evidence>
<feature type="region of interest" description="Disordered" evidence="15">
    <location>
        <begin position="72"/>
        <end position="154"/>
    </location>
</feature>
<dbReference type="InterPro" id="IPR008999">
    <property type="entry name" value="Actin-crosslinking"/>
</dbReference>
<keyword evidence="8" id="KW-0698">rRNA processing</keyword>
<feature type="region of interest" description="Disordered" evidence="15">
    <location>
        <begin position="172"/>
        <end position="192"/>
    </location>
</feature>
<feature type="compositionally biased region" description="Basic and acidic residues" evidence="15">
    <location>
        <begin position="86"/>
        <end position="105"/>
    </location>
</feature>
<dbReference type="Pfam" id="PF06229">
    <property type="entry name" value="FRG1"/>
    <property type="match status" value="1"/>
</dbReference>
<evidence type="ECO:0000256" key="3">
    <source>
        <dbReference type="ARBA" id="ARBA00004604"/>
    </source>
</evidence>
<dbReference type="InterPro" id="IPR010414">
    <property type="entry name" value="FRG1"/>
</dbReference>
<evidence type="ECO:0000256" key="14">
    <source>
        <dbReference type="ARBA" id="ARBA00080043"/>
    </source>
</evidence>
<dbReference type="Gene3D" id="2.80.10.50">
    <property type="match status" value="1"/>
</dbReference>
<sequence length="414" mass="45619">MGSLPLGDWLPLPGSLPWPITITGCPPRTPHTRRRLCAPHSGLEVTAAAIPASTAGGRVSRFPNTTLGVQTRRTGMTHSDPPRPPYPDRKQEVELCRGPGAREKGTTGLAEKRRLRPPLRACASGAAPRPRCGASLVRPAPGEASTPSRSPPFTGAMAEYSYVKSTKLVLKGTKAKSKKKKNKEKKRKREDDEETQLDIVGIWWTVTNFGEISGTIAIEMDKGTYIHALDNGLFTLGAPHKEVDEGPSPPEQFTAVKLSDSRIALKSGYGKYLGINSDGLVVGRSDAIGPREQWEPVFQDGKMALLASNSCFIRCNEAGDIEAKNKTAGEEEMIKIRSCAERETKKKDDIPEEDKGNVKQCEINYVKKFQSFQDQKLKISKEDSKILKKARKDGFLHETLLDRRAKLKADRYCK</sequence>
<evidence type="ECO:0000256" key="8">
    <source>
        <dbReference type="ARBA" id="ARBA00022552"/>
    </source>
</evidence>
<proteinExistence type="inferred from homology"/>
<evidence type="ECO:0000256" key="15">
    <source>
        <dbReference type="SAM" id="MobiDB-lite"/>
    </source>
</evidence>
<gene>
    <name evidence="16" type="ORF">mPipKuh1_005226</name>
</gene>
<accession>A0A7J7ZHS6</accession>